<evidence type="ECO:0000313" key="2">
    <source>
        <dbReference type="EMBL" id="TVY16973.1"/>
    </source>
</evidence>
<evidence type="ECO:0000313" key="3">
    <source>
        <dbReference type="Proteomes" id="UP000469559"/>
    </source>
</evidence>
<sequence length="856" mass="97544">MATSSSEAEPTATSLREEGNAFYNSGKLLEGKFSLISVALDQPDSLPPRNLSAALYELGRYKECIAIAHKALTLVRAEGMEDMQQQEQKLENRIAKAKVHVYKATDTTQLQTRKRLLEEIPRYKPSTFTTTEYFCVGHDTATSLFDPVTISTYKPDLKSVSFFFGGAGDARNVLRTLIDIADQEKKKEVPERSYHVTVNDIAKSAISRNIILWMLLEDLSGVEPGSHKSEMLLNTIFFIYISTVMSPYAFDQMTNTIDRALGLLTKGEQPVGWLYLHEKDMPKYIEALTDWRGKARDIFTSAEMIERVSMKMWLSKVEADGQFRKEKQMYISAAVLYPSEKVPQKQDPKMLELIKKHSTKSEANVGIFTKHLRDNWHSNTTLIDVQYYNNLLARNQEQDFDVGFDPFQSLVHFPADEMVTKPLKPTRLFDHMSHFFQEVANAIKFLGNRLQVEAILGDYVDVAEKIQMGFYSSVTDDDSAGRLRPKKFPTHYDRVHLSNVPDYMGGHLTTLLYALPLCRRCPSVFVKANCLRNSSSFNTVLDYLSEYQLITDDKMLLQLAQTIILIRENKDLPWPMADYTYYTLPNLLPRKAFTKWFYGLFFRWALPFNQNPRIVSEIILSPLNLTILFRLIPHLCTLGYPAHWLSEVLTNIITNNVITTARPPRTKPMRPADVKRKYAEKKLSTAPFAHEMATLAALFQPLLPFAVLSPLVPSLGSVYKYTFHLPSYITTQGQSSSLALVFIDHSLLPPLGKSGFMAFKTNLRLILDPSWGDEVDGSMKGGQWDMVRERGLRVWSTLKWDAEKREASAWIHEGFVEGVGGMEWACGLYRTDVWMPVFEEPAVVRGVVKKGELWGQ</sequence>
<feature type="domain" description="DUF4470" evidence="1">
    <location>
        <begin position="136"/>
        <end position="233"/>
    </location>
</feature>
<dbReference type="Pfam" id="PF14737">
    <property type="entry name" value="DUF4470"/>
    <property type="match status" value="1"/>
</dbReference>
<organism evidence="2 3">
    <name type="scientific">Lachnellula arida</name>
    <dbReference type="NCBI Taxonomy" id="1316785"/>
    <lineage>
        <taxon>Eukaryota</taxon>
        <taxon>Fungi</taxon>
        <taxon>Dikarya</taxon>
        <taxon>Ascomycota</taxon>
        <taxon>Pezizomycotina</taxon>
        <taxon>Leotiomycetes</taxon>
        <taxon>Helotiales</taxon>
        <taxon>Lachnaceae</taxon>
        <taxon>Lachnellula</taxon>
    </lineage>
</organism>
<name>A0A8T9BF22_9HELO</name>
<keyword evidence="3" id="KW-1185">Reference proteome</keyword>
<reference evidence="2 3" key="1">
    <citation type="submission" date="2018-05" db="EMBL/GenBank/DDBJ databases">
        <title>Whole genome sequencing for identification of molecular markers to develop diagnostic detection tools for the regulated plant pathogen Lachnellula willkommii.</title>
        <authorList>
            <person name="Giroux E."/>
            <person name="Bilodeau G."/>
        </authorList>
    </citation>
    <scope>NUCLEOTIDE SEQUENCE [LARGE SCALE GENOMIC DNA]</scope>
    <source>
        <strain evidence="2 3">CBS 203.66</strain>
    </source>
</reference>
<dbReference type="AlphaFoldDB" id="A0A8T9BF22"/>
<comment type="caution">
    <text evidence="2">The sequence shown here is derived from an EMBL/GenBank/DDBJ whole genome shotgun (WGS) entry which is preliminary data.</text>
</comment>
<dbReference type="InterPro" id="IPR027974">
    <property type="entry name" value="DUF4470"/>
</dbReference>
<protein>
    <recommendedName>
        <fullName evidence="1">DUF4470 domain-containing protein</fullName>
    </recommendedName>
</protein>
<proteinExistence type="predicted"/>
<dbReference type="EMBL" id="QGMF01000305">
    <property type="protein sequence ID" value="TVY16973.1"/>
    <property type="molecule type" value="Genomic_DNA"/>
</dbReference>
<dbReference type="OrthoDB" id="2423701at2759"/>
<gene>
    <name evidence="2" type="ORF">LARI1_G006642</name>
</gene>
<accession>A0A8T9BF22</accession>
<dbReference type="Proteomes" id="UP000469559">
    <property type="component" value="Unassembled WGS sequence"/>
</dbReference>
<evidence type="ECO:0000259" key="1">
    <source>
        <dbReference type="Pfam" id="PF14737"/>
    </source>
</evidence>